<feature type="transmembrane region" description="Helical" evidence="1">
    <location>
        <begin position="69"/>
        <end position="87"/>
    </location>
</feature>
<feature type="transmembrane region" description="Helical" evidence="1">
    <location>
        <begin position="141"/>
        <end position="161"/>
    </location>
</feature>
<feature type="transmembrane region" description="Helical" evidence="1">
    <location>
        <begin position="107"/>
        <end position="129"/>
    </location>
</feature>
<dbReference type="GO" id="GO:0016747">
    <property type="term" value="F:acyltransferase activity, transferring groups other than amino-acyl groups"/>
    <property type="evidence" value="ECO:0007669"/>
    <property type="project" value="InterPro"/>
</dbReference>
<feature type="transmembrane region" description="Helical" evidence="1">
    <location>
        <begin position="200"/>
        <end position="216"/>
    </location>
</feature>
<gene>
    <name evidence="3" type="ORF">CCO03_00545</name>
</gene>
<dbReference type="AlphaFoldDB" id="A0A1Y0EJB8"/>
<accession>A0A1Y0EJB8</accession>
<reference evidence="3 4" key="1">
    <citation type="submission" date="2017-05" db="EMBL/GenBank/DDBJ databases">
        <authorList>
            <person name="Song R."/>
            <person name="Chenine A.L."/>
            <person name="Ruprecht R.M."/>
        </authorList>
    </citation>
    <scope>NUCLEOTIDE SEQUENCE [LARGE SCALE GENOMIC DNA]</scope>
    <source>
        <strain evidence="3 4">DSM 26136</strain>
    </source>
</reference>
<evidence type="ECO:0000313" key="3">
    <source>
        <dbReference type="EMBL" id="ARU03372.1"/>
    </source>
</evidence>
<feature type="transmembrane region" description="Helical" evidence="1">
    <location>
        <begin position="262"/>
        <end position="281"/>
    </location>
</feature>
<dbReference type="GO" id="GO:0000271">
    <property type="term" value="P:polysaccharide biosynthetic process"/>
    <property type="evidence" value="ECO:0007669"/>
    <property type="project" value="TreeGrafter"/>
</dbReference>
<dbReference type="InterPro" id="IPR002656">
    <property type="entry name" value="Acyl_transf_3_dom"/>
</dbReference>
<dbReference type="PANTHER" id="PTHR23028">
    <property type="entry name" value="ACETYLTRANSFERASE"/>
    <property type="match status" value="1"/>
</dbReference>
<dbReference type="KEGG" id="cser:CCO03_00545"/>
<feature type="transmembrane region" description="Helical" evidence="1">
    <location>
        <begin position="236"/>
        <end position="255"/>
    </location>
</feature>
<dbReference type="Proteomes" id="UP000196138">
    <property type="component" value="Chromosome"/>
</dbReference>
<evidence type="ECO:0000259" key="2">
    <source>
        <dbReference type="Pfam" id="PF01757"/>
    </source>
</evidence>
<feature type="domain" description="Acyltransferase 3" evidence="2">
    <location>
        <begin position="36"/>
        <end position="358"/>
    </location>
</feature>
<keyword evidence="1" id="KW-1133">Transmembrane helix</keyword>
<feature type="transmembrane region" description="Helical" evidence="1">
    <location>
        <begin position="320"/>
        <end position="340"/>
    </location>
</feature>
<evidence type="ECO:0000256" key="1">
    <source>
        <dbReference type="SAM" id="Phobius"/>
    </source>
</evidence>
<proteinExistence type="predicted"/>
<feature type="transmembrane region" description="Helical" evidence="1">
    <location>
        <begin position="346"/>
        <end position="364"/>
    </location>
</feature>
<name>A0A1Y0EJB8_9BURK</name>
<organism evidence="3 4">
    <name type="scientific">Comamonas serinivorans</name>
    <dbReference type="NCBI Taxonomy" id="1082851"/>
    <lineage>
        <taxon>Bacteria</taxon>
        <taxon>Pseudomonadati</taxon>
        <taxon>Pseudomonadota</taxon>
        <taxon>Betaproteobacteria</taxon>
        <taxon>Burkholderiales</taxon>
        <taxon>Comamonadaceae</taxon>
        <taxon>Comamonas</taxon>
    </lineage>
</organism>
<dbReference type="EMBL" id="CP021455">
    <property type="protein sequence ID" value="ARU03372.1"/>
    <property type="molecule type" value="Genomic_DNA"/>
</dbReference>
<dbReference type="InterPro" id="IPR050879">
    <property type="entry name" value="Acyltransferase_3"/>
</dbReference>
<dbReference type="PANTHER" id="PTHR23028:SF53">
    <property type="entry name" value="ACYL_TRANSF_3 DOMAIN-CONTAINING PROTEIN"/>
    <property type="match status" value="1"/>
</dbReference>
<keyword evidence="4" id="KW-1185">Reference proteome</keyword>
<protein>
    <recommendedName>
        <fullName evidence="2">Acyltransferase 3 domain-containing protein</fullName>
    </recommendedName>
</protein>
<dbReference type="GO" id="GO:0016020">
    <property type="term" value="C:membrane"/>
    <property type="evidence" value="ECO:0007669"/>
    <property type="project" value="TreeGrafter"/>
</dbReference>
<dbReference type="Pfam" id="PF01757">
    <property type="entry name" value="Acyl_transf_3"/>
    <property type="match status" value="1"/>
</dbReference>
<feature type="transmembrane region" description="Helical" evidence="1">
    <location>
        <begin position="287"/>
        <end position="308"/>
    </location>
</feature>
<sequence length="395" mass="43397">MHKRDGTCRPASFCGPQCAHRREPYFPVPSSSASNNFNLLRLLAAVAVLFNHGEFLYRLSLPVPFAGHSLGAVGVYVFFFISGYLIAQSWERSQGVLDFAAKRVGRIFPGLIVATAFSVGVVGAAMTTLPQAAYWRHDTTWLNLINNAFGIATVQVLPGVFEHNPFARAVNGSLWTIRYELLMYALLVPLAIWGIRRSRFIYLISAAILALIWLTVATRPGADLLATAPDWLRDMWSVKDITALGVYFFIGSAFAQHRVSSSGWMGGIGVLALLLAAWTSHPSLIQLGLWLGVPCCTFCAAHLGAGWLRGRPHTDLSYGVYIYAFPIQQALTQVCLAQGWSLGVCLVLSLAATVCMAVVSWFGVEKPAIEWTRRSLRRHPRLTHHTLNNGVNISP</sequence>
<keyword evidence="1" id="KW-0812">Transmembrane</keyword>
<feature type="transmembrane region" description="Helical" evidence="1">
    <location>
        <begin position="173"/>
        <end position="193"/>
    </location>
</feature>
<evidence type="ECO:0000313" key="4">
    <source>
        <dbReference type="Proteomes" id="UP000196138"/>
    </source>
</evidence>
<keyword evidence="1" id="KW-0472">Membrane</keyword>